<keyword evidence="3" id="KW-1185">Reference proteome</keyword>
<organism evidence="2 3">
    <name type="scientific">Nonomuraea montanisoli</name>
    <dbReference type="NCBI Taxonomy" id="2741721"/>
    <lineage>
        <taxon>Bacteria</taxon>
        <taxon>Bacillati</taxon>
        <taxon>Actinomycetota</taxon>
        <taxon>Actinomycetes</taxon>
        <taxon>Streptosporangiales</taxon>
        <taxon>Streptosporangiaceae</taxon>
        <taxon>Nonomuraea</taxon>
    </lineage>
</organism>
<dbReference type="Pfam" id="PF13521">
    <property type="entry name" value="AAA_28"/>
    <property type="match status" value="1"/>
</dbReference>
<reference evidence="2 3" key="1">
    <citation type="submission" date="2020-06" db="EMBL/GenBank/DDBJ databases">
        <title>Nonomuraea sp. SMC257, a novel actinomycete isolated from soil.</title>
        <authorList>
            <person name="Chanama M."/>
        </authorList>
    </citation>
    <scope>NUCLEOTIDE SEQUENCE [LARGE SCALE GENOMIC DNA]</scope>
    <source>
        <strain evidence="2 3">SMC257</strain>
    </source>
</reference>
<name>A0A7Y6IEN4_9ACTN</name>
<evidence type="ECO:0000313" key="2">
    <source>
        <dbReference type="EMBL" id="NUW36205.1"/>
    </source>
</evidence>
<sequence>MITPDDFVVITGGPGAGKTTLIEALRAAGHACVAEAGRAIIRDQVAIGGRALHQGDTALFAEVMLAWEMRSHHEARALPGPVFFDRGVTDLVGYHLLLDRPVPPHVSAAAGLFRYHRRVFAAPPWPEIYSHDAERRQDLDEAVRTHDAMVEAYGRHGYEVIPLPRADVAARVAFVLERLRR</sequence>
<evidence type="ECO:0000313" key="3">
    <source>
        <dbReference type="Proteomes" id="UP000586042"/>
    </source>
</evidence>
<dbReference type="SUPFAM" id="SSF52540">
    <property type="entry name" value="P-loop containing nucleoside triphosphate hydrolases"/>
    <property type="match status" value="1"/>
</dbReference>
<dbReference type="EMBL" id="JABWGN010000014">
    <property type="protein sequence ID" value="NUW36205.1"/>
    <property type="molecule type" value="Genomic_DNA"/>
</dbReference>
<protein>
    <submittedName>
        <fullName evidence="2">AAA family ATPase</fullName>
    </submittedName>
</protein>
<comment type="caution">
    <text evidence="2">The sequence shown here is derived from an EMBL/GenBank/DDBJ whole genome shotgun (WGS) entry which is preliminary data.</text>
</comment>
<dbReference type="AlphaFoldDB" id="A0A7Y6IEN4"/>
<dbReference type="InterPro" id="IPR027417">
    <property type="entry name" value="P-loop_NTPase"/>
</dbReference>
<dbReference type="InterPro" id="IPR038727">
    <property type="entry name" value="NadR/Ttd14_AAA_dom"/>
</dbReference>
<evidence type="ECO:0000259" key="1">
    <source>
        <dbReference type="Pfam" id="PF13521"/>
    </source>
</evidence>
<dbReference type="Proteomes" id="UP000586042">
    <property type="component" value="Unassembled WGS sequence"/>
</dbReference>
<dbReference type="Gene3D" id="3.40.50.300">
    <property type="entry name" value="P-loop containing nucleotide triphosphate hydrolases"/>
    <property type="match status" value="1"/>
</dbReference>
<gene>
    <name evidence="2" type="ORF">HTZ77_33045</name>
</gene>
<accession>A0A7Y6IEN4</accession>
<proteinExistence type="predicted"/>
<feature type="domain" description="NadR/Ttd14 AAA" evidence="1">
    <location>
        <begin position="8"/>
        <end position="171"/>
    </location>
</feature>